<feature type="compositionally biased region" description="Polar residues" evidence="1">
    <location>
        <begin position="933"/>
        <end position="950"/>
    </location>
</feature>
<organism evidence="2 3">
    <name type="scientific">Stylonychia lemnae</name>
    <name type="common">Ciliate</name>
    <dbReference type="NCBI Taxonomy" id="5949"/>
    <lineage>
        <taxon>Eukaryota</taxon>
        <taxon>Sar</taxon>
        <taxon>Alveolata</taxon>
        <taxon>Ciliophora</taxon>
        <taxon>Intramacronucleata</taxon>
        <taxon>Spirotrichea</taxon>
        <taxon>Stichotrichia</taxon>
        <taxon>Sporadotrichida</taxon>
        <taxon>Oxytrichidae</taxon>
        <taxon>Stylonychinae</taxon>
        <taxon>Stylonychia</taxon>
    </lineage>
</organism>
<feature type="compositionally biased region" description="Basic and acidic residues" evidence="1">
    <location>
        <begin position="640"/>
        <end position="658"/>
    </location>
</feature>
<evidence type="ECO:0000313" key="2">
    <source>
        <dbReference type="EMBL" id="CDW88809.1"/>
    </source>
</evidence>
<feature type="compositionally biased region" description="Basic and acidic residues" evidence="1">
    <location>
        <begin position="777"/>
        <end position="787"/>
    </location>
</feature>
<dbReference type="InParanoid" id="A0A078B2W5"/>
<dbReference type="EMBL" id="CCKQ01016915">
    <property type="protein sequence ID" value="CDW88809.1"/>
    <property type="molecule type" value="Genomic_DNA"/>
</dbReference>
<protein>
    <recommendedName>
        <fullName evidence="4">Tpr domain containing protein</fullName>
    </recommendedName>
</protein>
<feature type="compositionally biased region" description="Polar residues" evidence="1">
    <location>
        <begin position="66"/>
        <end position="81"/>
    </location>
</feature>
<dbReference type="Gene3D" id="1.25.40.10">
    <property type="entry name" value="Tetratricopeptide repeat domain"/>
    <property type="match status" value="1"/>
</dbReference>
<feature type="region of interest" description="Disordered" evidence="1">
    <location>
        <begin position="1"/>
        <end position="89"/>
    </location>
</feature>
<accession>A0A078B2W5</accession>
<feature type="compositionally biased region" description="Polar residues" evidence="1">
    <location>
        <begin position="960"/>
        <end position="981"/>
    </location>
</feature>
<feature type="compositionally biased region" description="Basic and acidic residues" evidence="1">
    <location>
        <begin position="921"/>
        <end position="932"/>
    </location>
</feature>
<feature type="region of interest" description="Disordered" evidence="1">
    <location>
        <begin position="561"/>
        <end position="689"/>
    </location>
</feature>
<gene>
    <name evidence="2" type="primary">Contig4508.g4820</name>
    <name evidence="2" type="ORF">STYLEM_17934</name>
</gene>
<feature type="compositionally biased region" description="Basic and acidic residues" evidence="1">
    <location>
        <begin position="482"/>
        <end position="502"/>
    </location>
</feature>
<feature type="region of interest" description="Disordered" evidence="1">
    <location>
        <begin position="472"/>
        <end position="508"/>
    </location>
</feature>
<evidence type="ECO:0000313" key="3">
    <source>
        <dbReference type="Proteomes" id="UP000039865"/>
    </source>
</evidence>
<dbReference type="Proteomes" id="UP000039865">
    <property type="component" value="Unassembled WGS sequence"/>
</dbReference>
<evidence type="ECO:0008006" key="4">
    <source>
        <dbReference type="Google" id="ProtNLM"/>
    </source>
</evidence>
<feature type="compositionally biased region" description="Basic and acidic residues" evidence="1">
    <location>
        <begin position="891"/>
        <end position="900"/>
    </location>
</feature>
<feature type="region of interest" description="Disordered" evidence="1">
    <location>
        <begin position="2955"/>
        <end position="2990"/>
    </location>
</feature>
<feature type="region of interest" description="Disordered" evidence="1">
    <location>
        <begin position="722"/>
        <end position="808"/>
    </location>
</feature>
<feature type="region of interest" description="Disordered" evidence="1">
    <location>
        <begin position="891"/>
        <end position="1011"/>
    </location>
</feature>
<feature type="compositionally biased region" description="Basic and acidic residues" evidence="1">
    <location>
        <begin position="613"/>
        <end position="626"/>
    </location>
</feature>
<feature type="region of interest" description="Disordered" evidence="1">
    <location>
        <begin position="1471"/>
        <end position="1495"/>
    </location>
</feature>
<dbReference type="InterPro" id="IPR011990">
    <property type="entry name" value="TPR-like_helical_dom_sf"/>
</dbReference>
<feature type="compositionally biased region" description="Polar residues" evidence="1">
    <location>
        <begin position="999"/>
        <end position="1009"/>
    </location>
</feature>
<keyword evidence="3" id="KW-1185">Reference proteome</keyword>
<sequence>MRKQTSKAPQPSSRQNSSSHKRSSSNPQNNPNERSSNINIKNQREEAKEQQNERNKAGQNEEEKQNSIPNFTPSSNKHNPQNDPPKVIKGILKKPKADGDVNSTSMINQSQIGQTPTNSNSLANQNFSRQIQNQNDTPKNRNISQSTPLTIVSAYHSFNQQNLATQTVDAAFEEYLKVQEELASRGEIEESLKNLQEGLNERLSLYPARDRGVWLISKLIAEIGIRLAVRCLNNEKMEKANQYLKLARKHTEPLPNSDWSDNAEWMGTRKNVFKNLALKEDWSKAFDCFKVALKLEKDLRENSSNTALTCAVILSKLNRYAESIDYAQNCMNTIEAHMNMDRNKPLAEYKFFGTDPVKILEFDKIMTSYAISLHLLGNNLANLKYIKEAKVFLTKAQYVTNNMLNKPKPDLQLAITNDLNNLQKNYKTQINLTKKTQMEDIESSLMNIKTNLANNSYSQLVDQQEQKALYGTISNGPPIKMLKKEETKKKKKGQDDEHKEEELKEEEDDDKNVFNFVKRFAEEKKKKENEALDEYHKRIKLDYDDKQKEFIERQQKTKFTKEIDKNMQLPASKPQFTVTGQFKPTDKKAIAPSQKSAQQIKDEARAARLRGPKPKEEVKTDDEKSSRVKKPPINPAAEGAKLDRKGVKYSSDKERVNEKLGFGPSQEENQSDEDMTEWQGGHTKQDDINKFDLHLPPIAKGYKLDDLGLTNAGERALSKYEGGYTSDQSAKSKQMFNTQDPGTRRLLQTLEGKYKKAKPSSMKNYDEDQKEEESADEFQRAPQKQEDVINPFRTISGDIKDIPQYKPPQIKINDWRNKSNRSSSDDELPDTNAVLKKLNLSNPINNEDPSKKLSIVQGDETRYEENPPILDASTIDNANTQTKTNTFQIKNEDQKEDLNKSKNLRVTILNKPPRAINSQVKRKEDSKTDLNKTHASTETGQIKKQLQLDTPATIKHKQESSSSLHINLGVSQNDTPVSGNRQGRGEDSDEKRQKRIQSQERLLQLSQPKPKQYVLVKEDEEEDDETQAKLKQLQEKTQKGKSINFSDYVDRDVPYIKNNLGIKGNDSMKNKTKEFDTKFNNKSGLFSKIGQTTKNKDTPAGDVKYIKDKKVSKTPKSPLKGHLNDNSFDDDMQDYIKRQSDEEGGPAGKSGFARLFNKKQNAKKGLKGQKGRQGQRGNANGGYELKGANLTFNDLRQLEREAATYIEKMARGYFIRKWYSNYQIRRRLGIPFSGLEFTENAFLRYFQKPNQSLHDLALVPPQLVEVVQQQAKYRNMIVKQVKHGQNGKKKKRVDFEEEEAKLEASQLKYSDEEIIQDPDMDKKQQPKRVPRRIPKNQTPVELLGNLQKDFVAKGLDAYTQFKKYGGGIDHDDNGKVVTNNQAVLARDPKDMEEIENMENKVPKWTDQNNDFIEVKEHEGYLHKIGKVKAARKEAEQQQQLALMTQAEMAAKGITKQNFVSSLATFAQVHGVFNKPEPGQGSKSGEQSKRNDGNEDDDIQALLKKRRMIDEDEDYFPVEKYQEFSREAVVFYKRIGDMMVRWTIQVGSAFKKDRKFYIPVKLIGEQLKSRSTIAVYLMNLEMLKISKDIDKNFEFETIWPFILYLFNNWVRHQVRMMGLVDQRPDLKNAFVQSENNMYDVQEFDDQLKNVKQEYDEMLNFSSEIEYDDRFDFDKYISENKPEHLLDRSRPRETRMKPIEQMKTNKDKLFQAYKLKINMYEQLMQKVDEEKDYLMIDENGKPIKKVRILTDDLFEPVTTRKQNPFEFFLRMHFVPLPKTDLGQYKLIQNLQALNYSEKLKRNGLVEDNIAIMNEERRKRRGLPPLQIIDYNCIDRAALKLKIIVECLFLRRQMNGWCLVPRDVKESLLAREWSLRRQKNEKIACQREQISSKLIKIFGLSITYPNQFNEKAIQIQQSMQRMQDFRNKRIMSQDHYEYLDPQALDDEMLRQTTGNDQNPMISNRTNINPMNTLGVNSIMIRSGHLNSNHIITNEVTQIKEVNENENEDDQNADINQDAIGKLMDLSKIKQDIEDFVREQEILEQGVLKIENNYYIMTMYFRRIASNYENMRAIIDERVKRFSNDDDEVDLKEERMKSRQCEFVSEHPYVMQYDLENHNEIKEMERIDIEQEKFTKRKTGYRSYTEIKVCSKISTTNWDDSFNLSWEQLQQFFMKFGFKWSPHNFLNTKRFNQKERFTFFNFFAECLFIYDCRVQLDMQRLDIEQYKFEKIFLNLEQIQRTKRQNKLQFYFDDYLEDEFDETKYDYAIYPFYEDPRLTNEELVKDQATAYFNYNPVYEDKLAQSVTIQIVEGNKKPELLIDENAREYLEDPNNLFNLTLSTYPQSDDIYLGKIKLSGKEGYKNQYNLRIDYYVLGYVPTLLIKIFNTIYYEIFELKVTNKKIIKDVIRICKQQNDSMVINQLQSMLQINSKLNGSYLKLNFNIRRDRNVNLGQNYLNMLICNENLLRQMQKDNYRQFQGIVYFENLGGRMLVTVTEFIIDVEQISTANSEQQINHGNKHIPLESKASNARIGGTTKRFQRVRLWKINVFNIFNSKNYEAVVSYEDLINYYESEIFKFYQDHPNMIKPNLVHLLQDYIRNLFVFRSKVGQLLYWKLPQFSRPLDKNGQVVPVSSDQIYKLKLLDIYHKLQKKIDEQNRDDDNNALPFSLDQMKAKKHYREPPSLSLRNKLILEKELPIFSPNDSRLLKLTSSNQEVIVQMSKVFKSLLRVTYCVVTVVLYPAMECWIWQIYFLKTQRTFSVTFYPSDLFNMDHEILNNQDLGQAKSPAIGLWSELIKRSDLHTNNKGDIILVCETYREPLKEVLFQDHVFNENASDIFFLEVTLKSHENFVTDVRDPFYPLEVIDEYLSEFTIGIRAFSLTRNIWIKDYQPLTEVVRILRREKYLSSDTRLIYYSMLRDAATLISHKIVFSDEAKNIEVKRQKLTYDIRNLLNQKEQFSKLQEEQRNEHMPDNRLKEDRRQRKDHPPLRNKLDDTVDQIQKDHGLRNEWKNQIELNKIIFQGVISQNPIQVCTVIYNEVKDLFIYRLYRVSDCNVYEKRINSIEIEKTCAPNYQKMLQNRMQGQLGERICEFYKTQMIVSSLMKYYNLKK</sequence>
<feature type="compositionally biased region" description="Basic and acidic residues" evidence="1">
    <location>
        <begin position="42"/>
        <end position="65"/>
    </location>
</feature>
<reference evidence="2 3" key="1">
    <citation type="submission" date="2014-06" db="EMBL/GenBank/DDBJ databases">
        <authorList>
            <person name="Swart Estienne"/>
        </authorList>
    </citation>
    <scope>NUCLEOTIDE SEQUENCE [LARGE SCALE GENOMIC DNA]</scope>
    <source>
        <strain evidence="2 3">130c</strain>
    </source>
</reference>
<feature type="compositionally biased region" description="Polar residues" evidence="1">
    <location>
        <begin position="30"/>
        <end position="41"/>
    </location>
</feature>
<evidence type="ECO:0000256" key="1">
    <source>
        <dbReference type="SAM" id="MobiDB-lite"/>
    </source>
</evidence>
<dbReference type="PROSITE" id="PS50096">
    <property type="entry name" value="IQ"/>
    <property type="match status" value="1"/>
</dbReference>
<feature type="compositionally biased region" description="Basic residues" evidence="1">
    <location>
        <begin position="1161"/>
        <end position="1170"/>
    </location>
</feature>
<feature type="compositionally biased region" description="Low complexity" evidence="1">
    <location>
        <begin position="9"/>
        <end position="29"/>
    </location>
</feature>
<feature type="region of interest" description="Disordered" evidence="1">
    <location>
        <begin position="1161"/>
        <end position="1182"/>
    </location>
</feature>
<feature type="compositionally biased region" description="Polar residues" evidence="1">
    <location>
        <begin position="725"/>
        <end position="741"/>
    </location>
</feature>
<name>A0A078B2W5_STYLE</name>
<proteinExistence type="predicted"/>
<feature type="region of interest" description="Disordered" evidence="1">
    <location>
        <begin position="1108"/>
        <end position="1130"/>
    </location>
</feature>
<feature type="compositionally biased region" description="Basic and acidic residues" evidence="1">
    <location>
        <begin position="983"/>
        <end position="992"/>
    </location>
</feature>